<reference evidence="9 10" key="1">
    <citation type="journal article" date="2017" name="ISME J.">
        <title>Potential for microbial H2 and metal transformations associated with novel bacteria and archaea in deep terrestrial subsurface sediments.</title>
        <authorList>
            <person name="Hernsdorf A.W."/>
            <person name="Amano Y."/>
            <person name="Miyakawa K."/>
            <person name="Ise K."/>
            <person name="Suzuki Y."/>
            <person name="Anantharaman K."/>
            <person name="Probst A."/>
            <person name="Burstein D."/>
            <person name="Thomas B.C."/>
            <person name="Banfield J.F."/>
        </authorList>
    </citation>
    <scope>NUCLEOTIDE SEQUENCE [LARGE SCALE GENOMIC DNA]</scope>
    <source>
        <strain evidence="9">HGW-Wallbacteria-1</strain>
    </source>
</reference>
<evidence type="ECO:0000256" key="6">
    <source>
        <dbReference type="ARBA" id="ARBA00022989"/>
    </source>
</evidence>
<evidence type="ECO:0000313" key="10">
    <source>
        <dbReference type="Proteomes" id="UP000233256"/>
    </source>
</evidence>
<dbReference type="HAMAP" id="MF_00459">
    <property type="entry name" value="RsxA_RnfA"/>
    <property type="match status" value="1"/>
</dbReference>
<gene>
    <name evidence="8" type="primary">rnfA</name>
    <name evidence="9" type="ORF">CVV64_21165</name>
</gene>
<dbReference type="EC" id="7.-.-.-" evidence="8"/>
<comment type="subcellular location">
    <subcellularLocation>
        <location evidence="8">Cell membrane</location>
        <topology evidence="8">Multi-pass membrane protein</topology>
    </subcellularLocation>
    <subcellularLocation>
        <location evidence="1">Endomembrane system</location>
        <topology evidence="1">Multi-pass membrane protein</topology>
    </subcellularLocation>
</comment>
<organism evidence="9 10">
    <name type="scientific">Candidatus Wallbacteria bacterium HGW-Wallbacteria-1</name>
    <dbReference type="NCBI Taxonomy" id="2013854"/>
    <lineage>
        <taxon>Bacteria</taxon>
        <taxon>Candidatus Walliibacteriota</taxon>
    </lineage>
</organism>
<dbReference type="InterPro" id="IPR050133">
    <property type="entry name" value="NqrDE/RnfAE_oxidrdctase"/>
</dbReference>
<keyword evidence="8" id="KW-1003">Cell membrane</keyword>
<dbReference type="Proteomes" id="UP000233256">
    <property type="component" value="Unassembled WGS sequence"/>
</dbReference>
<dbReference type="EMBL" id="PGXC01000089">
    <property type="protein sequence ID" value="PKK87893.1"/>
    <property type="molecule type" value="Genomic_DNA"/>
</dbReference>
<dbReference type="PANTHER" id="PTHR30335:SF0">
    <property type="entry name" value="ION-TRANSLOCATING OXIDOREDUCTASE COMPLEX SUBUNIT A"/>
    <property type="match status" value="1"/>
</dbReference>
<feature type="transmembrane region" description="Helical" evidence="8">
    <location>
        <begin position="166"/>
        <end position="191"/>
    </location>
</feature>
<comment type="subunit">
    <text evidence="8">The complex is composed of six subunits: RnfA, RnfB, RnfC, RnfD, RnfE and RnfG.</text>
</comment>
<evidence type="ECO:0000256" key="1">
    <source>
        <dbReference type="ARBA" id="ARBA00004127"/>
    </source>
</evidence>
<dbReference type="GO" id="GO:0012505">
    <property type="term" value="C:endomembrane system"/>
    <property type="evidence" value="ECO:0007669"/>
    <property type="project" value="UniProtKB-SubCell"/>
</dbReference>
<keyword evidence="7 8" id="KW-0472">Membrane</keyword>
<accession>A0A2N1PHS1</accession>
<feature type="transmembrane region" description="Helical" evidence="8">
    <location>
        <begin position="100"/>
        <end position="122"/>
    </location>
</feature>
<comment type="similarity">
    <text evidence="8">Belongs to the NqrDE/RnfAE family.</text>
</comment>
<sequence>MMEYFTLFISAVIVNNFVLTKFLGLCIFFGVSKNLNASIGMGMAVTSVMTLSSMLAWVVYNFVLVPLHLTFMTTAVFVLLIASFVQLLEMIIKKQAPALYNMWGIYLLLIATNCVVLAVPLLNAESSFSFLKSVVYAVGSGLGFALAIVLMASLREKLRLADVPKPLEGLGIAFILAGMLALAFTGFSGMITL</sequence>
<evidence type="ECO:0000256" key="3">
    <source>
        <dbReference type="ARBA" id="ARBA00022692"/>
    </source>
</evidence>
<evidence type="ECO:0000256" key="4">
    <source>
        <dbReference type="ARBA" id="ARBA00022967"/>
    </source>
</evidence>
<dbReference type="InterPro" id="IPR003667">
    <property type="entry name" value="NqrDE/RnfAE"/>
</dbReference>
<dbReference type="AlphaFoldDB" id="A0A2N1PHS1"/>
<keyword evidence="3 8" id="KW-0812">Transmembrane</keyword>
<feature type="transmembrane region" description="Helical" evidence="8">
    <location>
        <begin position="43"/>
        <end position="63"/>
    </location>
</feature>
<evidence type="ECO:0000256" key="7">
    <source>
        <dbReference type="ARBA" id="ARBA00023136"/>
    </source>
</evidence>
<evidence type="ECO:0000313" key="9">
    <source>
        <dbReference type="EMBL" id="PKK87893.1"/>
    </source>
</evidence>
<keyword evidence="6 8" id="KW-1133">Transmembrane helix</keyword>
<name>A0A2N1PHS1_9BACT</name>
<dbReference type="InterPro" id="IPR011293">
    <property type="entry name" value="Ion_transpt_RnfA/RsxA"/>
</dbReference>
<dbReference type="GO" id="GO:0005886">
    <property type="term" value="C:plasma membrane"/>
    <property type="evidence" value="ECO:0007669"/>
    <property type="project" value="UniProtKB-SubCell"/>
</dbReference>
<proteinExistence type="inferred from homology"/>
<protein>
    <recommendedName>
        <fullName evidence="8">Ion-translocating oxidoreductase complex subunit A</fullName>
        <ecNumber evidence="8">7.-.-.-</ecNumber>
    </recommendedName>
    <alternativeName>
        <fullName evidence="8">Rnf electron transport complex subunit A</fullName>
    </alternativeName>
</protein>
<keyword evidence="2 8" id="KW-0813">Transport</keyword>
<dbReference type="Pfam" id="PF02508">
    <property type="entry name" value="Rnf-Nqr"/>
    <property type="match status" value="1"/>
</dbReference>
<dbReference type="PANTHER" id="PTHR30335">
    <property type="entry name" value="INTEGRAL MEMBRANE PROTEIN OF SOXR-REDUCING COMPLEX"/>
    <property type="match status" value="1"/>
</dbReference>
<keyword evidence="4 8" id="KW-1278">Translocase</keyword>
<evidence type="ECO:0000256" key="8">
    <source>
        <dbReference type="HAMAP-Rule" id="MF_00459"/>
    </source>
</evidence>
<dbReference type="GO" id="GO:0022900">
    <property type="term" value="P:electron transport chain"/>
    <property type="evidence" value="ECO:0007669"/>
    <property type="project" value="UniProtKB-UniRule"/>
</dbReference>
<feature type="transmembrane region" description="Helical" evidence="8">
    <location>
        <begin position="6"/>
        <end position="31"/>
    </location>
</feature>
<evidence type="ECO:0000256" key="5">
    <source>
        <dbReference type="ARBA" id="ARBA00022982"/>
    </source>
</evidence>
<feature type="transmembrane region" description="Helical" evidence="8">
    <location>
        <begin position="69"/>
        <end position="88"/>
    </location>
</feature>
<evidence type="ECO:0000256" key="2">
    <source>
        <dbReference type="ARBA" id="ARBA00022448"/>
    </source>
</evidence>
<dbReference type="PIRSF" id="PIRSF006102">
    <property type="entry name" value="NQR_DE"/>
    <property type="match status" value="1"/>
</dbReference>
<keyword evidence="5 8" id="KW-0249">Electron transport</keyword>
<feature type="transmembrane region" description="Helical" evidence="8">
    <location>
        <begin position="134"/>
        <end position="154"/>
    </location>
</feature>
<comment type="function">
    <text evidence="8">Part of a membrane-bound complex that couples electron transfer with translocation of ions across the membrane.</text>
</comment>
<dbReference type="NCBIfam" id="TIGR01943">
    <property type="entry name" value="rnfA"/>
    <property type="match status" value="1"/>
</dbReference>
<comment type="caution">
    <text evidence="9">The sequence shown here is derived from an EMBL/GenBank/DDBJ whole genome shotgun (WGS) entry which is preliminary data.</text>
</comment>